<feature type="region of interest" description="Disordered" evidence="2">
    <location>
        <begin position="349"/>
        <end position="377"/>
    </location>
</feature>
<dbReference type="SUPFAM" id="SSF102405">
    <property type="entry name" value="MCP/YpsA-like"/>
    <property type="match status" value="1"/>
</dbReference>
<dbReference type="RefSeq" id="WP_370905167.1">
    <property type="nucleotide sequence ID" value="NZ_JBGJLR010000009.1"/>
</dbReference>
<feature type="domain" description="Smf/DprA SLOG" evidence="3">
    <location>
        <begin position="82"/>
        <end position="258"/>
    </location>
</feature>
<feature type="compositionally biased region" description="Polar residues" evidence="2">
    <location>
        <begin position="349"/>
        <end position="358"/>
    </location>
</feature>
<gene>
    <name evidence="4" type="ORF">ACBP88_09635</name>
</gene>
<comment type="caution">
    <text evidence="4">The sequence shown here is derived from an EMBL/GenBank/DDBJ whole genome shotgun (WGS) entry which is preliminary data.</text>
</comment>
<dbReference type="PANTHER" id="PTHR43022:SF1">
    <property type="entry name" value="PROTEIN SMF"/>
    <property type="match status" value="1"/>
</dbReference>
<dbReference type="EMBL" id="JBGJLR010000009">
    <property type="protein sequence ID" value="MEZ2739705.1"/>
    <property type="molecule type" value="Genomic_DNA"/>
</dbReference>
<dbReference type="Gene3D" id="3.40.50.450">
    <property type="match status" value="1"/>
</dbReference>
<dbReference type="InterPro" id="IPR057666">
    <property type="entry name" value="DrpA_SLOG"/>
</dbReference>
<evidence type="ECO:0000256" key="2">
    <source>
        <dbReference type="SAM" id="MobiDB-lite"/>
    </source>
</evidence>
<dbReference type="Pfam" id="PF02481">
    <property type="entry name" value="DNA_processg_A"/>
    <property type="match status" value="1"/>
</dbReference>
<dbReference type="Proteomes" id="UP001567350">
    <property type="component" value="Unassembled WGS sequence"/>
</dbReference>
<keyword evidence="5" id="KW-1185">Reference proteome</keyword>
<organism evidence="4 5">
    <name type="scientific">Comamonas jiangduensis</name>
    <dbReference type="NCBI Taxonomy" id="1194168"/>
    <lineage>
        <taxon>Bacteria</taxon>
        <taxon>Pseudomonadati</taxon>
        <taxon>Pseudomonadota</taxon>
        <taxon>Betaproteobacteria</taxon>
        <taxon>Burkholderiales</taxon>
        <taxon>Comamonadaceae</taxon>
        <taxon>Comamonas</taxon>
    </lineage>
</organism>
<evidence type="ECO:0000259" key="3">
    <source>
        <dbReference type="Pfam" id="PF02481"/>
    </source>
</evidence>
<evidence type="ECO:0000313" key="4">
    <source>
        <dbReference type="EMBL" id="MEZ2739705.1"/>
    </source>
</evidence>
<dbReference type="PANTHER" id="PTHR43022">
    <property type="entry name" value="PROTEIN SMF"/>
    <property type="match status" value="1"/>
</dbReference>
<feature type="compositionally biased region" description="Basic and acidic residues" evidence="2">
    <location>
        <begin position="366"/>
        <end position="375"/>
    </location>
</feature>
<evidence type="ECO:0000256" key="1">
    <source>
        <dbReference type="ARBA" id="ARBA00006525"/>
    </source>
</evidence>
<sequence>MNIASHKTLYLLSLLKLKGVGPAALKKIALIPSFESKSIGDLASCVPQIARSLESGARWDEAREWAEQQVEAARRHNAYILSAIDSEYPPLLAATKDDPFVIFVQGKLAKPEQRSVAVIGTREPTYHGSLVAKRLTTHFGEAGWSIVSGLAIGCDGLAHQAALDCGAHTVAVMAHGLHMTAPSKHRKLAQDILASGGAVISEYPFGQAVQSQQYVKRDRTQAGLALGVIMIQSDVKGGSLYASRATLEYGRWLAVPYPTDRDRERREPKVQANIVIADAAPHERADLLRCTPSALERVIVLRNRDDYWRLAESSGTEATLPWVDRQLAPTLLSSTSNDLFKLSSISPLVDSGSVQPESFPSDANEAAERGSEERVGQSLEGIAGSTELSNSASVDVMSFEDLSLKQDIHSDLIADDQVDKAQAADATTPVHIDSAAGVATVDAIEPKTTEKPRRLFLEVMPSNGEVPGAAFGLWLPPRIGSQEFKKHLGHTANNKGVREFYVRHRLLHTRLKELQRKLLVAKHPLKLDQVLALRLAAEEVVFHVSKLAIVVAAIETLANAERQRVKDQDWIEQSNSENQLSQLKTSTTSEMHCRLASEVSALLDGGLQSFIINENNSGSPECVNDPGAQWISLQLLVEQLNSILKSTF</sequence>
<name>A0ABV4IFZ3_9BURK</name>
<comment type="similarity">
    <text evidence="1">Belongs to the DprA/Smf family.</text>
</comment>
<protein>
    <submittedName>
        <fullName evidence="4">DNA-processing protein DprA</fullName>
    </submittedName>
</protein>
<reference evidence="4 5" key="1">
    <citation type="submission" date="2024-08" db="EMBL/GenBank/DDBJ databases">
        <authorList>
            <person name="Feng Z."/>
            <person name="Ronholm J."/>
        </authorList>
    </citation>
    <scope>NUCLEOTIDE SEQUENCE [LARGE SCALE GENOMIC DNA]</scope>
    <source>
        <strain evidence="4 5">4-AB0-8</strain>
    </source>
</reference>
<dbReference type="InterPro" id="IPR003488">
    <property type="entry name" value="DprA"/>
</dbReference>
<evidence type="ECO:0000313" key="5">
    <source>
        <dbReference type="Proteomes" id="UP001567350"/>
    </source>
</evidence>
<proteinExistence type="inferred from homology"/>
<accession>A0ABV4IFZ3</accession>